<dbReference type="SMART" id="SM00347">
    <property type="entry name" value="HTH_MARR"/>
    <property type="match status" value="1"/>
</dbReference>
<protein>
    <submittedName>
        <fullName evidence="2">MarR family transcriptional regulator</fullName>
    </submittedName>
</protein>
<organism evidence="2 3">
    <name type="scientific">Fibrisoma montanum</name>
    <dbReference type="NCBI Taxonomy" id="2305895"/>
    <lineage>
        <taxon>Bacteria</taxon>
        <taxon>Pseudomonadati</taxon>
        <taxon>Bacteroidota</taxon>
        <taxon>Cytophagia</taxon>
        <taxon>Cytophagales</taxon>
        <taxon>Spirosomataceae</taxon>
        <taxon>Fibrisoma</taxon>
    </lineage>
</organism>
<comment type="caution">
    <text evidence="2">The sequence shown here is derived from an EMBL/GenBank/DDBJ whole genome shotgun (WGS) entry which is preliminary data.</text>
</comment>
<proteinExistence type="predicted"/>
<feature type="domain" description="HTH marR-type" evidence="1">
    <location>
        <begin position="60"/>
        <end position="194"/>
    </location>
</feature>
<evidence type="ECO:0000259" key="1">
    <source>
        <dbReference type="PROSITE" id="PS50995"/>
    </source>
</evidence>
<dbReference type="InterPro" id="IPR036390">
    <property type="entry name" value="WH_DNA-bd_sf"/>
</dbReference>
<dbReference type="RefSeq" id="WP_119665926.1">
    <property type="nucleotide sequence ID" value="NZ_QXED01000001.1"/>
</dbReference>
<dbReference type="SUPFAM" id="SSF46785">
    <property type="entry name" value="Winged helix' DNA-binding domain"/>
    <property type="match status" value="1"/>
</dbReference>
<accession>A0A418MI81</accession>
<evidence type="ECO:0000313" key="2">
    <source>
        <dbReference type="EMBL" id="RIV27073.1"/>
    </source>
</evidence>
<name>A0A418MI81_9BACT</name>
<dbReference type="InterPro" id="IPR036388">
    <property type="entry name" value="WH-like_DNA-bd_sf"/>
</dbReference>
<sequence length="218" mass="25104">MDRKKNPVIELVKAWELFEQSNAGESVEDFCRYYLRQQEVDTFKQSVSETKDDIPGMRASDALLIAVARVNKYTSFYTRKVMQHLPVDNGEDFAYLATLHFDGGMRKGELINANISEFTTGTNVINRLIKHGLVEEFPDPVDARSKQVKITDKGVQWIHDCLPDMLSVTDLLMNGVLSEEEMRVAFLILNKLDRYHAPLFAEFRTQKVEDIRERLASR</sequence>
<dbReference type="PROSITE" id="PS50995">
    <property type="entry name" value="HTH_MARR_2"/>
    <property type="match status" value="1"/>
</dbReference>
<dbReference type="AlphaFoldDB" id="A0A418MI81"/>
<dbReference type="EMBL" id="QXED01000001">
    <property type="protein sequence ID" value="RIV27073.1"/>
    <property type="molecule type" value="Genomic_DNA"/>
</dbReference>
<keyword evidence="3" id="KW-1185">Reference proteome</keyword>
<dbReference type="Proteomes" id="UP000283523">
    <property type="component" value="Unassembled WGS sequence"/>
</dbReference>
<dbReference type="OrthoDB" id="961069at2"/>
<reference evidence="2 3" key="1">
    <citation type="submission" date="2018-08" db="EMBL/GenBank/DDBJ databases">
        <title>Fibrisoma montanum sp. nov., isolated from Danxia mountain soil.</title>
        <authorList>
            <person name="Huang Y."/>
        </authorList>
    </citation>
    <scope>NUCLEOTIDE SEQUENCE [LARGE SCALE GENOMIC DNA]</scope>
    <source>
        <strain evidence="2 3">HYT19</strain>
    </source>
</reference>
<gene>
    <name evidence="2" type="ORF">DYU11_01795</name>
</gene>
<evidence type="ECO:0000313" key="3">
    <source>
        <dbReference type="Proteomes" id="UP000283523"/>
    </source>
</evidence>
<dbReference type="InterPro" id="IPR000835">
    <property type="entry name" value="HTH_MarR-typ"/>
</dbReference>
<dbReference type="GO" id="GO:0003700">
    <property type="term" value="F:DNA-binding transcription factor activity"/>
    <property type="evidence" value="ECO:0007669"/>
    <property type="project" value="InterPro"/>
</dbReference>
<dbReference type="Gene3D" id="1.10.10.10">
    <property type="entry name" value="Winged helix-like DNA-binding domain superfamily/Winged helix DNA-binding domain"/>
    <property type="match status" value="1"/>
</dbReference>